<dbReference type="GO" id="GO:0006629">
    <property type="term" value="P:lipid metabolic process"/>
    <property type="evidence" value="ECO:0007669"/>
    <property type="project" value="UniProtKB-KW"/>
</dbReference>
<protein>
    <recommendedName>
        <fullName evidence="3">PNPLA domain-containing protein</fullName>
    </recommendedName>
</protein>
<gene>
    <name evidence="4" type="ordered locus">Adeh_3101</name>
</gene>
<dbReference type="InterPro" id="IPR016035">
    <property type="entry name" value="Acyl_Trfase/lysoPLipase"/>
</dbReference>
<evidence type="ECO:0000256" key="2">
    <source>
        <dbReference type="SAM" id="SignalP"/>
    </source>
</evidence>
<dbReference type="eggNOG" id="COG1752">
    <property type="taxonomic scope" value="Bacteria"/>
</dbReference>
<sequence length="1108" mass="114932">MHRAVAQSGPVLPRRAALVALGLALAAPARAGEPAPGERPASAGAGGRPDDLVAFTVSGGVSLGAYEAGLSWATVRYLATVREGRAEVGALFRPRLAAVTGTSAGAVNALLAAAIWCARPERAGDVDDNLLLSAWIHLDFDELLPRSAGRYRPGDGLLSAAPLERTGALIRSALFGPGAAGAFRPGCRVPLGIAVTQADPRQRDVAGLTTSTQRLVLPWRLDVGPDGAVAVVRQALLPGELSESVLELDGVPAPGEAAPFRPQVVEDALLASAAVPMAFAPRRLCSPADDGAVGVPGRCHDYVDGGVFDNAPIGLAVDLVDAAGGGSVLHPVVFFLVDPELRRLRPPRDGAVEDAPEHFTLGRHLRLFGRLLATARSAELSRTIGASGWNRTTQRVLRDFAEVAAEFAELSATSAAAFAPARPPRPPAAGGRAGAAVSRAAYGRALSACVDRLAAAARRGPGEPEPCVAEVTALTLAAPAAGDAPLPPAEVVRLADGLAALLRDAATAAPAMRAAALRDPGTFEGRSTLVASVLLFLADEAQAVSASGLPEEVLHRFRAAVLEPIRRSDGLTRTAGLLLAGLLDGQLERLAAAAPPEVAAEARRARARLAALPGDALLDVDALQETVAASSALLARGAWDAQAMTAAWRGVLGVLGARNRFLGLSARVAALRADAVALADRAATERRLVAPSRFAPLAGAQLSGFAGFLDRPLRRYDYYAGVYEAAHGIAVAECAGGPPEPGDAGPVRLRGRPAEIDLTAAASQRCIGQALRRAVDVLGVRASPYASQVVARLAELELGAWLGRSTRAQLLRQDPSWSWLDALAPRPAPPGDPVLATLDALTARRMPCRPGDAEALCPAELGFGEFLDALSARGYRAGSEGLRLAMRDPDAWWADTLDRLAARALAVERTAVGADPGPLSGAMISAFGAAELLSRREAERGPTPRLVLDPSTLPAAAPPGQAAWRPLAARLVPYRLSLDVSRGGFGLAWLEPEVHLRRWLSIATTLEPVAYRAGHDTWSSAAGAVALGRARGFSFGAGPRWWADWDGPSGLGVEVRLAAVQDRFAVIVGVREPGARSGPQGWFVALSVADLNGLAYWLSPLGAGPSGR</sequence>
<evidence type="ECO:0000313" key="4">
    <source>
        <dbReference type="EMBL" id="ABC82870.1"/>
    </source>
</evidence>
<dbReference type="HOGENOM" id="CLU_282092_0_0_7"/>
<organism evidence="4 5">
    <name type="scientific">Anaeromyxobacter dehalogenans (strain 2CP-C)</name>
    <dbReference type="NCBI Taxonomy" id="290397"/>
    <lineage>
        <taxon>Bacteria</taxon>
        <taxon>Pseudomonadati</taxon>
        <taxon>Myxococcota</taxon>
        <taxon>Myxococcia</taxon>
        <taxon>Myxococcales</taxon>
        <taxon>Cystobacterineae</taxon>
        <taxon>Anaeromyxobacteraceae</taxon>
        <taxon>Anaeromyxobacter</taxon>
    </lineage>
</organism>
<evidence type="ECO:0000259" key="3">
    <source>
        <dbReference type="Pfam" id="PF01734"/>
    </source>
</evidence>
<evidence type="ECO:0000313" key="5">
    <source>
        <dbReference type="Proteomes" id="UP000001935"/>
    </source>
</evidence>
<proteinExistence type="predicted"/>
<accession>Q2IE63</accession>
<dbReference type="SUPFAM" id="SSF52151">
    <property type="entry name" value="FabD/lysophospholipase-like"/>
    <property type="match status" value="1"/>
</dbReference>
<keyword evidence="2" id="KW-0732">Signal</keyword>
<dbReference type="EMBL" id="CP000251">
    <property type="protein sequence ID" value="ABC82870.1"/>
    <property type="molecule type" value="Genomic_DNA"/>
</dbReference>
<name>Q2IE63_ANADE</name>
<feature type="signal peptide" evidence="2">
    <location>
        <begin position="1"/>
        <end position="31"/>
    </location>
</feature>
<keyword evidence="1" id="KW-0443">Lipid metabolism</keyword>
<feature type="chain" id="PRO_5004210034" description="PNPLA domain-containing protein" evidence="2">
    <location>
        <begin position="32"/>
        <end position="1108"/>
    </location>
</feature>
<feature type="domain" description="PNPLA" evidence="3">
    <location>
        <begin position="57"/>
        <end position="316"/>
    </location>
</feature>
<dbReference type="Gene3D" id="3.40.1090.10">
    <property type="entry name" value="Cytosolic phospholipase A2 catalytic domain"/>
    <property type="match status" value="1"/>
</dbReference>
<dbReference type="AlphaFoldDB" id="Q2IE63"/>
<dbReference type="STRING" id="290397.Adeh_3101"/>
<dbReference type="KEGG" id="ade:Adeh_3101"/>
<reference evidence="4" key="1">
    <citation type="submission" date="2006-01" db="EMBL/GenBank/DDBJ databases">
        <title>Complete sequence of Anaeromyxobacter dehalogenans 2CP-C.</title>
        <authorList>
            <consortium name="US DOE Joint Genome Institute"/>
            <person name="Copeland A."/>
            <person name="Lucas S."/>
            <person name="Lapidus A."/>
            <person name="Barry K."/>
            <person name="Detter J.C."/>
            <person name="Glavina T."/>
            <person name="Hammon N."/>
            <person name="Israni S."/>
            <person name="Pitluck S."/>
            <person name="Brettin T."/>
            <person name="Bruce D."/>
            <person name="Han C."/>
            <person name="Tapia R."/>
            <person name="Gilna P."/>
            <person name="Kiss H."/>
            <person name="Schmutz J."/>
            <person name="Larimer F."/>
            <person name="Land M."/>
            <person name="Kyrpides N."/>
            <person name="Anderson I."/>
            <person name="Sanford R.A."/>
            <person name="Ritalahti K.M."/>
            <person name="Thomas H.S."/>
            <person name="Kirby J.R."/>
            <person name="Zhulin I.B."/>
            <person name="Loeffler F.E."/>
            <person name="Richardson P."/>
        </authorList>
    </citation>
    <scope>NUCLEOTIDE SEQUENCE</scope>
    <source>
        <strain evidence="4">2CP-C</strain>
    </source>
</reference>
<dbReference type="Proteomes" id="UP000001935">
    <property type="component" value="Chromosome"/>
</dbReference>
<dbReference type="Pfam" id="PF01734">
    <property type="entry name" value="Patatin"/>
    <property type="match status" value="1"/>
</dbReference>
<evidence type="ECO:0000256" key="1">
    <source>
        <dbReference type="ARBA" id="ARBA00023098"/>
    </source>
</evidence>
<dbReference type="InterPro" id="IPR002641">
    <property type="entry name" value="PNPLA_dom"/>
</dbReference>